<dbReference type="Pfam" id="PF00498">
    <property type="entry name" value="FHA"/>
    <property type="match status" value="1"/>
</dbReference>
<dbReference type="STRING" id="111780.Sta7437_2643"/>
<evidence type="ECO:0000256" key="2">
    <source>
        <dbReference type="SAM" id="Phobius"/>
    </source>
</evidence>
<dbReference type="eggNOG" id="COG1716">
    <property type="taxonomic scope" value="Bacteria"/>
</dbReference>
<dbReference type="RefSeq" id="WP_015193840.1">
    <property type="nucleotide sequence ID" value="NC_019748.1"/>
</dbReference>
<keyword evidence="2" id="KW-1133">Transmembrane helix</keyword>
<name>K9XWX8_STAC7</name>
<feature type="domain" description="FHA" evidence="3">
    <location>
        <begin position="123"/>
        <end position="180"/>
    </location>
</feature>
<dbReference type="CDD" id="cd00060">
    <property type="entry name" value="FHA"/>
    <property type="match status" value="1"/>
</dbReference>
<feature type="coiled-coil region" evidence="1">
    <location>
        <begin position="667"/>
        <end position="708"/>
    </location>
</feature>
<evidence type="ECO:0000313" key="5">
    <source>
        <dbReference type="Proteomes" id="UP000010473"/>
    </source>
</evidence>
<evidence type="ECO:0000256" key="1">
    <source>
        <dbReference type="SAM" id="Coils"/>
    </source>
</evidence>
<proteinExistence type="predicted"/>
<evidence type="ECO:0000313" key="4">
    <source>
        <dbReference type="EMBL" id="AFZ36172.1"/>
    </source>
</evidence>
<dbReference type="HOGENOM" id="CLU_400989_0_0_3"/>
<dbReference type="AlphaFoldDB" id="K9XWX8"/>
<dbReference type="InterPro" id="IPR000253">
    <property type="entry name" value="FHA_dom"/>
</dbReference>
<dbReference type="OrthoDB" id="420888at2"/>
<accession>K9XWX8</accession>
<keyword evidence="2" id="KW-0472">Membrane</keyword>
<reference evidence="5" key="1">
    <citation type="journal article" date="2013" name="Proc. Natl. Acad. Sci. U.S.A.">
        <title>Improving the coverage of the cyanobacterial phylum using diversity-driven genome sequencing.</title>
        <authorList>
            <person name="Shih P.M."/>
            <person name="Wu D."/>
            <person name="Latifi A."/>
            <person name="Axen S.D."/>
            <person name="Fewer D.P."/>
            <person name="Talla E."/>
            <person name="Calteau A."/>
            <person name="Cai F."/>
            <person name="Tandeau de Marsac N."/>
            <person name="Rippka R."/>
            <person name="Herdman M."/>
            <person name="Sivonen K."/>
            <person name="Coursin T."/>
            <person name="Laurent T."/>
            <person name="Goodwin L."/>
            <person name="Nolan M."/>
            <person name="Davenport K.W."/>
            <person name="Han C.S."/>
            <person name="Rubin E.M."/>
            <person name="Eisen J.A."/>
            <person name="Woyke T."/>
            <person name="Gugger M."/>
            <person name="Kerfeld C.A."/>
        </authorList>
    </citation>
    <scope>NUCLEOTIDE SEQUENCE [LARGE SCALE GENOMIC DNA]</scope>
    <source>
        <strain evidence="5">ATCC 29371 / PCC 7437</strain>
    </source>
</reference>
<dbReference type="SMART" id="SM00240">
    <property type="entry name" value="FHA"/>
    <property type="match status" value="1"/>
</dbReference>
<keyword evidence="2" id="KW-0812">Transmembrane</keyword>
<gene>
    <name evidence="4" type="ordered locus">Sta7437_2643</name>
</gene>
<feature type="transmembrane region" description="Helical" evidence="2">
    <location>
        <begin position="598"/>
        <end position="617"/>
    </location>
</feature>
<dbReference type="Gene3D" id="2.60.200.20">
    <property type="match status" value="1"/>
</dbReference>
<dbReference type="SUPFAM" id="SSF49879">
    <property type="entry name" value="SMAD/FHA domain"/>
    <property type="match status" value="1"/>
</dbReference>
<dbReference type="PROSITE" id="PS50006">
    <property type="entry name" value="FHA_DOMAIN"/>
    <property type="match status" value="1"/>
</dbReference>
<evidence type="ECO:0000259" key="3">
    <source>
        <dbReference type="PROSITE" id="PS50006"/>
    </source>
</evidence>
<organism evidence="4 5">
    <name type="scientific">Stanieria cyanosphaera (strain ATCC 29371 / PCC 7437)</name>
    <dbReference type="NCBI Taxonomy" id="111780"/>
    <lineage>
        <taxon>Bacteria</taxon>
        <taxon>Bacillati</taxon>
        <taxon>Cyanobacteriota</taxon>
        <taxon>Cyanophyceae</taxon>
        <taxon>Pleurocapsales</taxon>
        <taxon>Dermocarpellaceae</taxon>
        <taxon>Stanieria</taxon>
    </lineage>
</organism>
<dbReference type="InterPro" id="IPR008984">
    <property type="entry name" value="SMAD_FHA_dom_sf"/>
</dbReference>
<dbReference type="InterPro" id="IPR050923">
    <property type="entry name" value="Cell_Proc_Reg/RNA_Proc"/>
</dbReference>
<dbReference type="EMBL" id="CP003653">
    <property type="protein sequence ID" value="AFZ36172.1"/>
    <property type="molecule type" value="Genomic_DNA"/>
</dbReference>
<dbReference type="Proteomes" id="UP000010473">
    <property type="component" value="Chromosome"/>
</dbReference>
<keyword evidence="1" id="KW-0175">Coiled coil</keyword>
<dbReference type="PANTHER" id="PTHR23308">
    <property type="entry name" value="NUCLEAR INHIBITOR OF PROTEIN PHOSPHATASE-1"/>
    <property type="match status" value="1"/>
</dbReference>
<dbReference type="KEGG" id="scs:Sta7437_2643"/>
<keyword evidence="5" id="KW-1185">Reference proteome</keyword>
<protein>
    <submittedName>
        <fullName evidence="4">Forkhead-associated protein</fullName>
    </submittedName>
</protein>
<sequence length="718" mass="83020">MAPKADKLGQALEIFQILLKKKSEDNQKCEAIVRDVEKLNTHLQQKKLTIQIVSQNLLLAQALFDLINTQESLLESYNLKFDPLPELPKKIELQRFTNLKLQHRQNNSTDMQRCYELSFGKEELIGRNPECSISLDGKIYQGISWHHATIKPVQNDPNSELWEICDLNTTNGTFVNSERIQGCQTLQPGDTITLGYPKPSQGIAELLFEVQIFTPDTNINHAYWEVVDCDLFCLVIDSRKPLITKEKEFVKNLDRTLIAKQFLIIDLPDAKEEVLSAETNLGNLESYLKNQASNSGFELIHLCLKPYYQENEKKGLDSSLQKKQDTFLKTLENIVKRQPENLLAQRLSIKFINLLEPVERVVQHQQEELAEKIAQERQELEKLNQVSFKEITKKAISLINEDKDTFFKQAKLDLTQSKVAFLDGFRKESIIYKIQNFVDDLNPIIFTKHGHKYLQLANKNKQESQDVNQNLIDFCTFSVGQWATDEWDRICHVYGKDGLYGLLQRSYTNVDVIPSLLKESPFSSPQILNIKGNFMISFAGISCEVRYKQISLGAYVMKQLRSQVMQTMMMVTLLLSFIGIQAGKSQLMSQISNFFKQFPWIFGLVVFGIIFLLINAYNQDNNLMMEEASEKLKKDLSGYYQSFVKNLVDKIIQDFNLALESEDRKINDALEITKDKYNQHILELEKKQNQIKNNIEQHKGEQEVLKNELCEFKKLKRL</sequence>